<dbReference type="RefSeq" id="XP_011132164.1">
    <property type="nucleotide sequence ID" value="XM_011133862.1"/>
</dbReference>
<evidence type="ECO:0000313" key="2">
    <source>
        <dbReference type="EMBL" id="EZG47614.1"/>
    </source>
</evidence>
<proteinExistence type="predicted"/>
<protein>
    <submittedName>
        <fullName evidence="2">Uncharacterized protein</fullName>
    </submittedName>
</protein>
<reference evidence="2" key="1">
    <citation type="submission" date="2013-12" db="EMBL/GenBank/DDBJ databases">
        <authorList>
            <person name="Omoto C.K."/>
            <person name="Sibley D."/>
            <person name="Venepally P."/>
            <person name="Hadjithomas M."/>
            <person name="Karamycheva S."/>
            <person name="Brunk B."/>
            <person name="Roos D."/>
            <person name="Caler E."/>
            <person name="Lorenzi H."/>
        </authorList>
    </citation>
    <scope>NUCLEOTIDE SEQUENCE</scope>
</reference>
<comment type="caution">
    <text evidence="2">The sequence shown here is derived from an EMBL/GenBank/DDBJ whole genome shotgun (WGS) entry which is preliminary data.</text>
</comment>
<dbReference type="Proteomes" id="UP000019763">
    <property type="component" value="Unassembled WGS sequence"/>
</dbReference>
<name>A0A023B1E8_GRENI</name>
<dbReference type="VEuPathDB" id="CryptoDB:GNI_130970"/>
<evidence type="ECO:0000313" key="3">
    <source>
        <dbReference type="Proteomes" id="UP000019763"/>
    </source>
</evidence>
<feature type="region of interest" description="Disordered" evidence="1">
    <location>
        <begin position="729"/>
        <end position="772"/>
    </location>
</feature>
<feature type="compositionally biased region" description="Gly residues" evidence="1">
    <location>
        <begin position="762"/>
        <end position="772"/>
    </location>
</feature>
<organism evidence="2 3">
    <name type="scientific">Gregarina niphandrodes</name>
    <name type="common">Septate eugregarine</name>
    <dbReference type="NCBI Taxonomy" id="110365"/>
    <lineage>
        <taxon>Eukaryota</taxon>
        <taxon>Sar</taxon>
        <taxon>Alveolata</taxon>
        <taxon>Apicomplexa</taxon>
        <taxon>Conoidasida</taxon>
        <taxon>Gregarinasina</taxon>
        <taxon>Eugregarinorida</taxon>
        <taxon>Gregarinidae</taxon>
        <taxon>Gregarina</taxon>
    </lineage>
</organism>
<accession>A0A023B1E8</accession>
<dbReference type="GeneID" id="22914586"/>
<keyword evidence="3" id="KW-1185">Reference proteome</keyword>
<sequence length="1340" mass="143399">MPNSKAVSTKLIKEALVHLSSETVKPFDPVRLEPSAVNRARMVFGVAKRKRNCCKVPWESLSSHDGWSSVIVEYDSAPKMFSYGAAKPCLTTGLNSIAGLASTELRTEVTVSDQVKSTSSCSAIRPTLVELVSPRPLPGFHPITVEQFVKPERCLLHQYIGCPRPAHVGLSPQRELCQTNVLKSPVGCPASASRGPSHLAERRATAEPGVKKTCQCRYKFAVCAEPSHQKMYRSGVYVAAPLSLSSLLLVCSLLPLLALPQPDLLSAVIAMERLSVLQDDVVVDPAPVSARPHLKASLQSLSNQTGGLVSSNASVDSITVTLQSLLDYIATLVTKVAEPTDWLKRSGFGYYAAYYSALGPAVSAHAASTATAHSQPTATAGNPGLSGPGLSGAGLCRQGPGSVVPAEGGSGHAPALSPFTGYFLSAGVCEDWRVEARLLLERRLTVTSDILAYCLRRQERERRRGGPRQNVNAYLLSAPEEAAAPKAGSKSVGAKALGAKALALGVYGFLDRFAHCFELDAATRSGMGSGGRLFADHKNVAAFAPNVSTDLLCCTGFESACRWTPGKWSLEGGLGFSLPTSLVVASANKHPRKFQVNWHVLEEYLLWRCVTEQQPRLALKDVASLLPLVMPLLPWTDLAGAVDTSPALPLVPAIGTTPPVHTAPASLSGRAVEEICDALCAVNWDLVCHTLVFRTGLFNQARSRNACLAKFLSIALDGIYSINPPEPDTAAATVATHASPNVAGRDPAGRDPAGTDPDGRNDLGGGNGTGVGGVGNAADEAVLAQPWFELTSNATVPAEFVELARRRKRLAGCRPGPARKREPAAAERITPAPLDELTLPAPAAGPWKPLEPEHVVVDSGGRLSSERSEVTVLSPVTATSAPYVSDEQMAVSEQSALSEVASSEVDAALVHYRVVEERGRAPVVVPGARVRRGAEELGALWRGLKISYAGTRVGALTNALVKLRDWFESGGGFVSSLAWLALGDERGGSTGLDFEEVSVPAAWASLGEAALETELAAAVEDAVLLCEALALRRLNVLVRVAQDGCDKNKYRSFEAVAADRHLRQHLQSGLTHTAAGRGFLRAFKYFLSNNPRLVNAQKNATYDAQVAHTLAANFGRLVIPPRAYFETFVFYTDHNGRTAGAPRTGAGANMVEASGAPRPRLYLELLDKYCRDACPQGPLFMLLGTTLDLKPELEAILWRLLLVLRQSLHTSPKLPEKATDQQLLKTVMTHLLLNTRIQRKLPELISTLPPIQFTSAVAKRPAPAPTWRPPPQSVPWQYQARQQFAPVWGNPPPPAAYYGRPPMQQPAGYNYFAYSPTGPWPPTTYPPNSAHPPGPPKRPP</sequence>
<gene>
    <name evidence="2" type="ORF">GNI_130970</name>
</gene>
<dbReference type="EMBL" id="AFNH02000977">
    <property type="protein sequence ID" value="EZG47614.1"/>
    <property type="molecule type" value="Genomic_DNA"/>
</dbReference>
<evidence type="ECO:0000256" key="1">
    <source>
        <dbReference type="SAM" id="MobiDB-lite"/>
    </source>
</evidence>